<dbReference type="Gene3D" id="3.40.1090.10">
    <property type="entry name" value="Cytosolic phospholipase A2 catalytic domain"/>
    <property type="match status" value="1"/>
</dbReference>
<evidence type="ECO:0000256" key="4">
    <source>
        <dbReference type="ARBA" id="ARBA00023098"/>
    </source>
</evidence>
<evidence type="ECO:0000256" key="2">
    <source>
        <dbReference type="ARBA" id="ARBA00022771"/>
    </source>
</evidence>
<dbReference type="AlphaFoldDB" id="A0A6A7AQL4"/>
<keyword evidence="1" id="KW-0479">Metal-binding</keyword>
<keyword evidence="5" id="KW-0472">Membrane</keyword>
<evidence type="ECO:0000256" key="3">
    <source>
        <dbReference type="ARBA" id="ARBA00022833"/>
    </source>
</evidence>
<keyword evidence="8" id="KW-1185">Reference proteome</keyword>
<proteinExistence type="predicted"/>
<feature type="domain" description="PNPLA" evidence="6">
    <location>
        <begin position="362"/>
        <end position="573"/>
    </location>
</feature>
<dbReference type="CDD" id="cd07199">
    <property type="entry name" value="Pat17_PNPLA8_PNPLA9_like"/>
    <property type="match status" value="1"/>
</dbReference>
<dbReference type="GO" id="GO:0019369">
    <property type="term" value="P:arachidonate metabolic process"/>
    <property type="evidence" value="ECO:0007669"/>
    <property type="project" value="TreeGrafter"/>
</dbReference>
<sequence length="841" mass="92876">ENTADLVYPYILFPFADVFCFFATDLGGFRQVAQRLAGWLTHCSSPSRPNATLPSVFVVTDTFPPSAAAESEALKAFLWMLGEETAVDPYERVSSIDIVAMHPKSAISPDARFRRLKERVMERSDQARSTRRATRSLFHASHLAALLYSAGAHFAQSSRASFDLVRATRTHNPVPTDLDEHLSNFLHHVTSLTGLNEFAAPMIASSLLLDSYPPDAHVFDCTAVFDILYKSVFNEVSANRVTAPHGTDDLICLVEKHLIRFFEQLTCGATAADIHRKNLAAFYDRWDGIQSSSTCLCCLRRRPQYCLPCGHCLCENCVVVFGDGSDDDPWTFILRNCFLCKKEAPNAIAVKVHPPTAGAGVLCIDGGGTRGIVPLILMKRIQDRLGMPIPLQRFVKVAFGVSIGAVIAMDHYLKGRPLSESIERFPEMMERSFTRRKSLNIPFLSRACQLLISYCTDGMYSAGKIESVLQEALGADSNILDCSYATSTGTKVGLPVATVSRHPAYRILTNYNGVGTRDDEQGTARAVSAAPWYAQLPAAFVVMADQRSFFPPKHIEGVGTFQDPGLLDNDPTLWAVSEAAALYPLPEKPDFVISLGTGEPGPNNYDVTTDDCRSVRGMFRRVMDLVSEKSREKTVKRVCRTANLAGRFLNRFHRLSVDFPATEPRLDDTKSIPGLISQVQADCSLTPKIDAVVRCLLASLFYFELDPLPRKCDGKYLLTGQILCSIRCNDPAFPALLEKVTSRSSRFLVNNWPLSGTTFVGKDGNFQVQVTAETQDSLTISLELDNAVPCNISGSPFCLQKLIAAQGLDAVFGRPDHRKRKRAAECKTLTKRRRITIEVDP</sequence>
<dbReference type="EMBL" id="MU006378">
    <property type="protein sequence ID" value="KAF2844459.1"/>
    <property type="molecule type" value="Genomic_DNA"/>
</dbReference>
<keyword evidence="4" id="KW-0443">Lipid metabolism</keyword>
<keyword evidence="5" id="KW-1133">Transmembrane helix</keyword>
<feature type="transmembrane region" description="Helical" evidence="5">
    <location>
        <begin position="6"/>
        <end position="26"/>
    </location>
</feature>
<dbReference type="PROSITE" id="PS00518">
    <property type="entry name" value="ZF_RING_1"/>
    <property type="match status" value="1"/>
</dbReference>
<feature type="non-terminal residue" evidence="7">
    <location>
        <position position="1"/>
    </location>
</feature>
<dbReference type="GO" id="GO:0016020">
    <property type="term" value="C:membrane"/>
    <property type="evidence" value="ECO:0007669"/>
    <property type="project" value="TreeGrafter"/>
</dbReference>
<gene>
    <name evidence="7" type="ORF">T440DRAFT_549175</name>
</gene>
<dbReference type="InterPro" id="IPR002641">
    <property type="entry name" value="PNPLA_dom"/>
</dbReference>
<dbReference type="PANTHER" id="PTHR24185:SF8">
    <property type="entry name" value="PNPLA DOMAIN-CONTAINING PROTEIN"/>
    <property type="match status" value="1"/>
</dbReference>
<evidence type="ECO:0000256" key="5">
    <source>
        <dbReference type="SAM" id="Phobius"/>
    </source>
</evidence>
<dbReference type="SUPFAM" id="SSF52151">
    <property type="entry name" value="FabD/lysophospholipase-like"/>
    <property type="match status" value="1"/>
</dbReference>
<name>A0A6A7AQL4_9PLEO</name>
<dbReference type="OrthoDB" id="194358at2759"/>
<dbReference type="GO" id="GO:0046486">
    <property type="term" value="P:glycerolipid metabolic process"/>
    <property type="evidence" value="ECO:0007669"/>
    <property type="project" value="UniProtKB-ARBA"/>
</dbReference>
<protein>
    <submittedName>
        <fullName evidence="7">FabD/lysophospholipase-like protein</fullName>
    </submittedName>
</protein>
<keyword evidence="3" id="KW-0862">Zinc</keyword>
<dbReference type="InterPro" id="IPR017907">
    <property type="entry name" value="Znf_RING_CS"/>
</dbReference>
<organism evidence="7 8">
    <name type="scientific">Plenodomus tracheiphilus IPT5</name>
    <dbReference type="NCBI Taxonomy" id="1408161"/>
    <lineage>
        <taxon>Eukaryota</taxon>
        <taxon>Fungi</taxon>
        <taxon>Dikarya</taxon>
        <taxon>Ascomycota</taxon>
        <taxon>Pezizomycotina</taxon>
        <taxon>Dothideomycetes</taxon>
        <taxon>Pleosporomycetidae</taxon>
        <taxon>Pleosporales</taxon>
        <taxon>Pleosporineae</taxon>
        <taxon>Leptosphaeriaceae</taxon>
        <taxon>Plenodomus</taxon>
    </lineage>
</organism>
<evidence type="ECO:0000313" key="7">
    <source>
        <dbReference type="EMBL" id="KAF2844459.1"/>
    </source>
</evidence>
<dbReference type="GO" id="GO:0008270">
    <property type="term" value="F:zinc ion binding"/>
    <property type="evidence" value="ECO:0007669"/>
    <property type="project" value="UniProtKB-KW"/>
</dbReference>
<dbReference type="Pfam" id="PF01734">
    <property type="entry name" value="Patatin"/>
    <property type="match status" value="1"/>
</dbReference>
<keyword evidence="2" id="KW-0863">Zinc-finger</keyword>
<reference evidence="7" key="1">
    <citation type="submission" date="2020-01" db="EMBL/GenBank/DDBJ databases">
        <authorList>
            <consortium name="DOE Joint Genome Institute"/>
            <person name="Haridas S."/>
            <person name="Albert R."/>
            <person name="Binder M."/>
            <person name="Bloem J."/>
            <person name="Labutti K."/>
            <person name="Salamov A."/>
            <person name="Andreopoulos B."/>
            <person name="Baker S.E."/>
            <person name="Barry K."/>
            <person name="Bills G."/>
            <person name="Bluhm B.H."/>
            <person name="Cannon C."/>
            <person name="Castanera R."/>
            <person name="Culley D.E."/>
            <person name="Daum C."/>
            <person name="Ezra D."/>
            <person name="Gonzalez J.B."/>
            <person name="Henrissat B."/>
            <person name="Kuo A."/>
            <person name="Liang C."/>
            <person name="Lipzen A."/>
            <person name="Lutzoni F."/>
            <person name="Magnuson J."/>
            <person name="Mondo S."/>
            <person name="Nolan M."/>
            <person name="Ohm R."/>
            <person name="Pangilinan J."/>
            <person name="Park H.-J."/>
            <person name="Ramirez L."/>
            <person name="Alfaro M."/>
            <person name="Sun H."/>
            <person name="Tritt A."/>
            <person name="Yoshinaga Y."/>
            <person name="Zwiers L.-H."/>
            <person name="Turgeon B.G."/>
            <person name="Goodwin S.B."/>
            <person name="Spatafora J.W."/>
            <person name="Crous P.W."/>
            <person name="Grigoriev I.V."/>
        </authorList>
    </citation>
    <scope>NUCLEOTIDE SEQUENCE</scope>
    <source>
        <strain evidence="7">IPT5</strain>
    </source>
</reference>
<dbReference type="InterPro" id="IPR016035">
    <property type="entry name" value="Acyl_Trfase/lysoPLipase"/>
</dbReference>
<keyword evidence="5" id="KW-0812">Transmembrane</keyword>
<dbReference type="PANTHER" id="PTHR24185">
    <property type="entry name" value="CALCIUM-INDEPENDENT PHOSPHOLIPASE A2-GAMMA"/>
    <property type="match status" value="1"/>
</dbReference>
<evidence type="ECO:0000313" key="8">
    <source>
        <dbReference type="Proteomes" id="UP000799423"/>
    </source>
</evidence>
<feature type="non-terminal residue" evidence="7">
    <location>
        <position position="841"/>
    </location>
</feature>
<evidence type="ECO:0000259" key="6">
    <source>
        <dbReference type="Pfam" id="PF01734"/>
    </source>
</evidence>
<dbReference type="GO" id="GO:0047499">
    <property type="term" value="F:calcium-independent phospholipase A2 activity"/>
    <property type="evidence" value="ECO:0007669"/>
    <property type="project" value="TreeGrafter"/>
</dbReference>
<dbReference type="Proteomes" id="UP000799423">
    <property type="component" value="Unassembled WGS sequence"/>
</dbReference>
<evidence type="ECO:0000256" key="1">
    <source>
        <dbReference type="ARBA" id="ARBA00022723"/>
    </source>
</evidence>
<accession>A0A6A7AQL4</accession>